<organism evidence="2 3">
    <name type="scientific">Malus domestica</name>
    <name type="common">Apple</name>
    <name type="synonym">Pyrus malus</name>
    <dbReference type="NCBI Taxonomy" id="3750"/>
    <lineage>
        <taxon>Eukaryota</taxon>
        <taxon>Viridiplantae</taxon>
        <taxon>Streptophyta</taxon>
        <taxon>Embryophyta</taxon>
        <taxon>Tracheophyta</taxon>
        <taxon>Spermatophyta</taxon>
        <taxon>Magnoliopsida</taxon>
        <taxon>eudicotyledons</taxon>
        <taxon>Gunneridae</taxon>
        <taxon>Pentapetalae</taxon>
        <taxon>rosids</taxon>
        <taxon>fabids</taxon>
        <taxon>Rosales</taxon>
        <taxon>Rosaceae</taxon>
        <taxon>Amygdaloideae</taxon>
        <taxon>Maleae</taxon>
        <taxon>Malus</taxon>
    </lineage>
</organism>
<name>A0A498HXQ5_MALDO</name>
<evidence type="ECO:0000256" key="1">
    <source>
        <dbReference type="SAM" id="MobiDB-lite"/>
    </source>
</evidence>
<dbReference type="Pfam" id="PF10714">
    <property type="entry name" value="LEA_6"/>
    <property type="match status" value="1"/>
</dbReference>
<feature type="region of interest" description="Disordered" evidence="1">
    <location>
        <begin position="21"/>
        <end position="109"/>
    </location>
</feature>
<reference evidence="2 3" key="1">
    <citation type="submission" date="2018-10" db="EMBL/GenBank/DDBJ databases">
        <title>A high-quality apple genome assembly.</title>
        <authorList>
            <person name="Hu J."/>
        </authorList>
    </citation>
    <scope>NUCLEOTIDE SEQUENCE [LARGE SCALE GENOMIC DNA]</scope>
    <source>
        <strain evidence="3">cv. HFTH1</strain>
        <tissue evidence="2">Young leaf</tissue>
    </source>
</reference>
<feature type="compositionally biased region" description="Basic and acidic residues" evidence="1">
    <location>
        <begin position="99"/>
        <end position="109"/>
    </location>
</feature>
<sequence length="201" mass="22720">MQTMRKPVKYWKTNSLEIKISEMASNQKQQSRKPAEGEAKGKVEEELSMKDSPYLQYDNLEDYKRQAYGTEGHQQVEPGRGAGSTEAPTVSGTTVSSQENEKEKGGGRDKYRLVRRRDGTGRDRTERMMRNFVIKCYKFVFHGCGTGRSRGEEVERKISQISSHGITRSTVFKRTKRGTERLVPFCPVPSHVPIENVGGGV</sequence>
<dbReference type="InterPro" id="IPR018930">
    <property type="entry name" value="LEA-18"/>
</dbReference>
<dbReference type="STRING" id="3750.A0A498HXQ5"/>
<dbReference type="AlphaFoldDB" id="A0A498HXQ5"/>
<accession>A0A498HXQ5</accession>
<comment type="caution">
    <text evidence="2">The sequence shown here is derived from an EMBL/GenBank/DDBJ whole genome shotgun (WGS) entry which is preliminary data.</text>
</comment>
<protein>
    <submittedName>
        <fullName evidence="2">Uncharacterized protein</fullName>
    </submittedName>
</protein>
<keyword evidence="3" id="KW-1185">Reference proteome</keyword>
<evidence type="ECO:0000313" key="2">
    <source>
        <dbReference type="EMBL" id="RXH75409.1"/>
    </source>
</evidence>
<proteinExistence type="predicted"/>
<evidence type="ECO:0000313" key="3">
    <source>
        <dbReference type="Proteomes" id="UP000290289"/>
    </source>
</evidence>
<gene>
    <name evidence="2" type="ORF">DVH24_030130</name>
</gene>
<dbReference type="EMBL" id="RDQH01000341">
    <property type="protein sequence ID" value="RXH75409.1"/>
    <property type="molecule type" value="Genomic_DNA"/>
</dbReference>
<dbReference type="Proteomes" id="UP000290289">
    <property type="component" value="Chromosome 15"/>
</dbReference>
<feature type="compositionally biased region" description="Polar residues" evidence="1">
    <location>
        <begin position="86"/>
        <end position="98"/>
    </location>
</feature>
<feature type="compositionally biased region" description="Basic and acidic residues" evidence="1">
    <location>
        <begin position="33"/>
        <end position="49"/>
    </location>
</feature>